<dbReference type="EMBL" id="JAPDDP010000075">
    <property type="protein sequence ID" value="MDA0184433.1"/>
    <property type="molecule type" value="Genomic_DNA"/>
</dbReference>
<proteinExistence type="predicted"/>
<feature type="transmembrane region" description="Helical" evidence="1">
    <location>
        <begin position="93"/>
        <end position="111"/>
    </location>
</feature>
<evidence type="ECO:0000313" key="3">
    <source>
        <dbReference type="Proteomes" id="UP001147653"/>
    </source>
</evidence>
<feature type="transmembrane region" description="Helical" evidence="1">
    <location>
        <begin position="12"/>
        <end position="34"/>
    </location>
</feature>
<keyword evidence="3" id="KW-1185">Reference proteome</keyword>
<sequence>MSAVSREFMIGISILNATQALLVLTPGAGIPAFLHRFKTKLWALIAPVSIAVVVAAIALVPEVADGLTWFALLLVPPGALLALGWAMRGAKPVYALVAVAALIVALLDVDSPTGEGAAALLTALSCITVGRLLAGLVPAAPLKLGIIAMAVIDFILVFGNQLQGPNATLNAAVPAPGLPQLQFLDVTWARMGYGDVFVAGLLGGILAVEGRRQAPAALLVFVLCCLWDLLFFHFNTLPATVPIAVAIVILEVSRRRASSARALAPER</sequence>
<reference evidence="2" key="1">
    <citation type="submission" date="2022-10" db="EMBL/GenBank/DDBJ databases">
        <title>The WGS of Solirubrobacter phytolaccae KCTC 29190.</title>
        <authorList>
            <person name="Jiang Z."/>
        </authorList>
    </citation>
    <scope>NUCLEOTIDE SEQUENCE</scope>
    <source>
        <strain evidence="2">KCTC 29190</strain>
    </source>
</reference>
<gene>
    <name evidence="2" type="ORF">OJ997_29280</name>
</gene>
<organism evidence="2 3">
    <name type="scientific">Solirubrobacter phytolaccae</name>
    <dbReference type="NCBI Taxonomy" id="1404360"/>
    <lineage>
        <taxon>Bacteria</taxon>
        <taxon>Bacillati</taxon>
        <taxon>Actinomycetota</taxon>
        <taxon>Thermoleophilia</taxon>
        <taxon>Solirubrobacterales</taxon>
        <taxon>Solirubrobacteraceae</taxon>
        <taxon>Solirubrobacter</taxon>
    </lineage>
</organism>
<feature type="transmembrane region" description="Helical" evidence="1">
    <location>
        <begin position="41"/>
        <end position="60"/>
    </location>
</feature>
<keyword evidence="1" id="KW-0472">Membrane</keyword>
<evidence type="ECO:0000313" key="2">
    <source>
        <dbReference type="EMBL" id="MDA0184433.1"/>
    </source>
</evidence>
<protein>
    <submittedName>
        <fullName evidence="2">Uncharacterized protein</fullName>
    </submittedName>
</protein>
<evidence type="ECO:0000256" key="1">
    <source>
        <dbReference type="SAM" id="Phobius"/>
    </source>
</evidence>
<feature type="transmembrane region" description="Helical" evidence="1">
    <location>
        <begin position="237"/>
        <end position="253"/>
    </location>
</feature>
<feature type="transmembrane region" description="Helical" evidence="1">
    <location>
        <begin position="66"/>
        <end position="86"/>
    </location>
</feature>
<feature type="transmembrane region" description="Helical" evidence="1">
    <location>
        <begin position="117"/>
        <end position="137"/>
    </location>
</feature>
<dbReference type="Proteomes" id="UP001147653">
    <property type="component" value="Unassembled WGS sequence"/>
</dbReference>
<comment type="caution">
    <text evidence="2">The sequence shown here is derived from an EMBL/GenBank/DDBJ whole genome shotgun (WGS) entry which is preliminary data.</text>
</comment>
<dbReference type="RefSeq" id="WP_270028888.1">
    <property type="nucleotide sequence ID" value="NZ_JAPDDP010000075.1"/>
</dbReference>
<accession>A0A9X3NDG2</accession>
<feature type="transmembrane region" description="Helical" evidence="1">
    <location>
        <begin position="188"/>
        <end position="207"/>
    </location>
</feature>
<dbReference type="AlphaFoldDB" id="A0A9X3NDG2"/>
<keyword evidence="1" id="KW-1133">Transmembrane helix</keyword>
<feature type="transmembrane region" description="Helical" evidence="1">
    <location>
        <begin position="144"/>
        <end position="162"/>
    </location>
</feature>
<name>A0A9X3NDG2_9ACTN</name>
<keyword evidence="1" id="KW-0812">Transmembrane</keyword>
<feature type="transmembrane region" description="Helical" evidence="1">
    <location>
        <begin position="214"/>
        <end position="231"/>
    </location>
</feature>